<comment type="caution">
    <text evidence="2">The sequence shown here is derived from an EMBL/GenBank/DDBJ whole genome shotgun (WGS) entry which is preliminary data.</text>
</comment>
<organism evidence="2 3">
    <name type="scientific">Rotaria sordida</name>
    <dbReference type="NCBI Taxonomy" id="392033"/>
    <lineage>
        <taxon>Eukaryota</taxon>
        <taxon>Metazoa</taxon>
        <taxon>Spiralia</taxon>
        <taxon>Gnathifera</taxon>
        <taxon>Rotifera</taxon>
        <taxon>Eurotatoria</taxon>
        <taxon>Bdelloidea</taxon>
        <taxon>Philodinida</taxon>
        <taxon>Philodinidae</taxon>
        <taxon>Rotaria</taxon>
    </lineage>
</organism>
<proteinExistence type="predicted"/>
<gene>
    <name evidence="2" type="ORF">JXQ802_LOCUS748</name>
</gene>
<evidence type="ECO:0000313" key="3">
    <source>
        <dbReference type="Proteomes" id="UP000663870"/>
    </source>
</evidence>
<dbReference type="EMBL" id="CAJNOL010000008">
    <property type="protein sequence ID" value="CAF0734751.1"/>
    <property type="molecule type" value="Genomic_DNA"/>
</dbReference>
<evidence type="ECO:0000313" key="2">
    <source>
        <dbReference type="EMBL" id="CAF0734751.1"/>
    </source>
</evidence>
<accession>A0A813NGL7</accession>
<protein>
    <submittedName>
        <fullName evidence="2">Uncharacterized protein</fullName>
    </submittedName>
</protein>
<name>A0A813NGL7_9BILA</name>
<sequence>MPSTCTINKCKHTSYAICHCCQQNICRIHLKEHQDLFISQLDPFVNQINILENRVNTMEIENIIDIVRKRLEQWRIDCYKKIDKFIEEKCYQLTQYMNIKIDKQRENIDEIRSKLTKLIYKQEVTFQYIDSLKYKINALAKEINKIEQTSFDIQIQSFITNDNLIRIKESNPYQFDLSSLSPIIKTINCTKRNWAALATNEKFLLIHQESYLCLVDQEFTIIKKTLWSFGEIWDMFWSSVLERFILINEKNVFLLDENKMSIENIQIATKYNWCCGTCSNKSLYLATYKRGSSIIELKLLPSIEFVKLWKSPDTCSKDEGIHDLIYNDEKLLFIIENQLERRIRVELRSSKTLNCLWFLPLDSADNQKVQIRCCIFNYDEWIVVYHDLSRLLHLTKDGKLKGSCSYTPSPHFASTFGSNLFVVATSNSINLHQIQL</sequence>
<dbReference type="AlphaFoldDB" id="A0A813NGL7"/>
<evidence type="ECO:0000256" key="1">
    <source>
        <dbReference type="SAM" id="Coils"/>
    </source>
</evidence>
<feature type="coiled-coil region" evidence="1">
    <location>
        <begin position="101"/>
        <end position="149"/>
    </location>
</feature>
<reference evidence="2" key="1">
    <citation type="submission" date="2021-02" db="EMBL/GenBank/DDBJ databases">
        <authorList>
            <person name="Nowell W R."/>
        </authorList>
    </citation>
    <scope>NUCLEOTIDE SEQUENCE</scope>
</reference>
<keyword evidence="3" id="KW-1185">Reference proteome</keyword>
<keyword evidence="1" id="KW-0175">Coiled coil</keyword>
<dbReference type="Proteomes" id="UP000663870">
    <property type="component" value="Unassembled WGS sequence"/>
</dbReference>